<keyword evidence="4 14" id="KW-0132">Cell division</keyword>
<dbReference type="Gene3D" id="3.30.470.30">
    <property type="entry name" value="DNA ligase/mRNA capping enzyme"/>
    <property type="match status" value="1"/>
</dbReference>
<feature type="compositionally biased region" description="Basic and acidic residues" evidence="16">
    <location>
        <begin position="197"/>
        <end position="207"/>
    </location>
</feature>
<keyword evidence="11 14" id="KW-0233">DNA recombination</keyword>
<evidence type="ECO:0000256" key="6">
    <source>
        <dbReference type="ARBA" id="ARBA00022723"/>
    </source>
</evidence>
<evidence type="ECO:0000256" key="16">
    <source>
        <dbReference type="SAM" id="MobiDB-lite"/>
    </source>
</evidence>
<dbReference type="EC" id="6.5.1.1" evidence="14"/>
<feature type="active site" description="N6-AMP-lysine intermediate" evidence="14">
    <location>
        <position position="314"/>
    </location>
</feature>
<comment type="cofactor">
    <cofactor evidence="14">
        <name>Mg(2+)</name>
        <dbReference type="ChEBI" id="CHEBI:18420"/>
    </cofactor>
</comment>
<dbReference type="PANTHER" id="PTHR45674:SF7">
    <property type="entry name" value="DNA LIGASE"/>
    <property type="match status" value="1"/>
</dbReference>
<dbReference type="GO" id="GO:0006281">
    <property type="term" value="P:DNA repair"/>
    <property type="evidence" value="ECO:0007669"/>
    <property type="project" value="UniProtKB-UniRule"/>
</dbReference>
<evidence type="ECO:0000256" key="2">
    <source>
        <dbReference type="ARBA" id="ARBA00013308"/>
    </source>
</evidence>
<evidence type="ECO:0000256" key="11">
    <source>
        <dbReference type="ARBA" id="ARBA00023172"/>
    </source>
</evidence>
<dbReference type="Proteomes" id="UP000007954">
    <property type="component" value="Chromosome"/>
</dbReference>
<dbReference type="InterPro" id="IPR050191">
    <property type="entry name" value="ATP-dep_DNA_ligase"/>
</dbReference>
<dbReference type="SUPFAM" id="SSF117018">
    <property type="entry name" value="ATP-dependent DNA ligase DNA-binding domain"/>
    <property type="match status" value="1"/>
</dbReference>
<dbReference type="EMBL" id="FR746099">
    <property type="protein sequence ID" value="CCC40785.1"/>
    <property type="molecule type" value="Genomic_DNA"/>
</dbReference>
<feature type="binding site" evidence="14">
    <location>
        <position position="312"/>
    </location>
    <ligand>
        <name>ATP</name>
        <dbReference type="ChEBI" id="CHEBI:30616"/>
    </ligand>
</feature>
<dbReference type="InterPro" id="IPR000977">
    <property type="entry name" value="DNA_ligase_ATP-dep"/>
</dbReference>
<keyword evidence="13 14" id="KW-0131">Cell cycle</keyword>
<dbReference type="GO" id="GO:0006310">
    <property type="term" value="P:DNA recombination"/>
    <property type="evidence" value="ECO:0007669"/>
    <property type="project" value="UniProtKB-UniRule"/>
</dbReference>
<comment type="catalytic activity">
    <reaction evidence="14">
        <text>ATP + (deoxyribonucleotide)n-3'-hydroxyl + 5'-phospho-(deoxyribonucleotide)m = (deoxyribonucleotide)n+m + AMP + diphosphate.</text>
        <dbReference type="EC" id="6.5.1.1"/>
    </reaction>
</comment>
<dbReference type="AlphaFoldDB" id="G0LLH9"/>
<evidence type="ECO:0000256" key="1">
    <source>
        <dbReference type="ARBA" id="ARBA00007572"/>
    </source>
</evidence>
<dbReference type="GO" id="GO:0006273">
    <property type="term" value="P:lagging strand elongation"/>
    <property type="evidence" value="ECO:0007669"/>
    <property type="project" value="TreeGrafter"/>
</dbReference>
<dbReference type="PROSITE" id="PS00697">
    <property type="entry name" value="DNA_LIGASE_A1"/>
    <property type="match status" value="1"/>
</dbReference>
<dbReference type="GO" id="GO:0051301">
    <property type="term" value="P:cell division"/>
    <property type="evidence" value="ECO:0007669"/>
    <property type="project" value="UniProtKB-KW"/>
</dbReference>
<keyword evidence="7 14" id="KW-0547">Nucleotide-binding</keyword>
<feature type="binding site" evidence="14">
    <location>
        <position position="319"/>
    </location>
    <ligand>
        <name>ATP</name>
        <dbReference type="ChEBI" id="CHEBI:30616"/>
    </ligand>
</feature>
<evidence type="ECO:0000256" key="5">
    <source>
        <dbReference type="ARBA" id="ARBA00022705"/>
    </source>
</evidence>
<protein>
    <recommendedName>
        <fullName evidence="2 14">DNA ligase</fullName>
        <ecNumber evidence="14">6.5.1.1</ecNumber>
    </recommendedName>
    <alternativeName>
        <fullName evidence="14">Polydeoxyribonucleotide synthase [ATP]</fullName>
    </alternativeName>
</protein>
<dbReference type="InterPro" id="IPR036599">
    <property type="entry name" value="DNA_ligase_N_sf"/>
</dbReference>
<keyword evidence="5 14" id="KW-0235">DNA replication</keyword>
<dbReference type="OrthoDB" id="31274at2157"/>
<dbReference type="GO" id="GO:0046872">
    <property type="term" value="F:metal ion binding"/>
    <property type="evidence" value="ECO:0007669"/>
    <property type="project" value="UniProtKB-KW"/>
</dbReference>
<feature type="region of interest" description="Disordered" evidence="16">
    <location>
        <begin position="197"/>
        <end position="249"/>
    </location>
</feature>
<dbReference type="Gene3D" id="1.10.3260.10">
    <property type="entry name" value="DNA ligase, ATP-dependent, N-terminal domain"/>
    <property type="match status" value="1"/>
</dbReference>
<evidence type="ECO:0000256" key="13">
    <source>
        <dbReference type="ARBA" id="ARBA00023306"/>
    </source>
</evidence>
<dbReference type="KEGG" id="hwc:Hqrw_2987"/>
<dbReference type="InterPro" id="IPR016059">
    <property type="entry name" value="DNA_ligase_ATP-dep_CS"/>
</dbReference>
<dbReference type="GO" id="GO:0003910">
    <property type="term" value="F:DNA ligase (ATP) activity"/>
    <property type="evidence" value="ECO:0007669"/>
    <property type="project" value="UniProtKB-UniRule"/>
</dbReference>
<gene>
    <name evidence="18" type="primary">ligB2</name>
    <name evidence="14" type="synonym">lig</name>
    <name evidence="18" type="ordered locus">Hqrw_2987</name>
</gene>
<keyword evidence="9 14" id="KW-0067">ATP-binding</keyword>
<dbReference type="InterPro" id="IPR022865">
    <property type="entry name" value="DNA_ligae_ATP-dep_bac/arc"/>
</dbReference>
<keyword evidence="8 14" id="KW-0227">DNA damage</keyword>
<evidence type="ECO:0000256" key="15">
    <source>
        <dbReference type="RuleBase" id="RU004196"/>
    </source>
</evidence>
<dbReference type="CDD" id="cd07901">
    <property type="entry name" value="Adenylation_DNA_ligase_Arch_LigB"/>
    <property type="match status" value="1"/>
</dbReference>
<dbReference type="SUPFAM" id="SSF56091">
    <property type="entry name" value="DNA ligase/mRNA capping enzyme, catalytic domain"/>
    <property type="match status" value="1"/>
</dbReference>
<dbReference type="SUPFAM" id="SSF50249">
    <property type="entry name" value="Nucleic acid-binding proteins"/>
    <property type="match status" value="1"/>
</dbReference>
<evidence type="ECO:0000256" key="9">
    <source>
        <dbReference type="ARBA" id="ARBA00022840"/>
    </source>
</evidence>
<feature type="binding site" evidence="14">
    <location>
        <position position="476"/>
    </location>
    <ligand>
        <name>ATP</name>
        <dbReference type="ChEBI" id="CHEBI:30616"/>
    </ligand>
</feature>
<dbReference type="PANTHER" id="PTHR45674">
    <property type="entry name" value="DNA LIGASE 1/3 FAMILY MEMBER"/>
    <property type="match status" value="1"/>
</dbReference>
<dbReference type="GeneID" id="12447762"/>
<evidence type="ECO:0000256" key="4">
    <source>
        <dbReference type="ARBA" id="ARBA00022618"/>
    </source>
</evidence>
<feature type="binding site" evidence="14">
    <location>
        <position position="403"/>
    </location>
    <ligand>
        <name>ATP</name>
        <dbReference type="ChEBI" id="CHEBI:30616"/>
    </ligand>
</feature>
<dbReference type="GO" id="GO:0003677">
    <property type="term" value="F:DNA binding"/>
    <property type="evidence" value="ECO:0007669"/>
    <property type="project" value="InterPro"/>
</dbReference>
<evidence type="ECO:0000256" key="14">
    <source>
        <dbReference type="HAMAP-Rule" id="MF_00407"/>
    </source>
</evidence>
<dbReference type="NCBIfam" id="TIGR00574">
    <property type="entry name" value="dnl1"/>
    <property type="match status" value="1"/>
</dbReference>
<dbReference type="RefSeq" id="WP_014556319.1">
    <property type="nucleotide sequence ID" value="NC_017459.1"/>
</dbReference>
<comment type="similarity">
    <text evidence="1 14 15">Belongs to the ATP-dependent DNA ligase family.</text>
</comment>
<evidence type="ECO:0000256" key="10">
    <source>
        <dbReference type="ARBA" id="ARBA00022842"/>
    </source>
</evidence>
<evidence type="ECO:0000256" key="3">
    <source>
        <dbReference type="ARBA" id="ARBA00022598"/>
    </source>
</evidence>
<feature type="binding site" evidence="14">
    <location>
        <position position="363"/>
    </location>
    <ligand>
        <name>ATP</name>
        <dbReference type="ChEBI" id="CHEBI:30616"/>
    </ligand>
</feature>
<name>G0LLH9_HALWC</name>
<feature type="domain" description="ATP-dependent DNA ligase family profile" evidence="17">
    <location>
        <begin position="391"/>
        <end position="517"/>
    </location>
</feature>
<dbReference type="Pfam" id="PF04675">
    <property type="entry name" value="DNA_ligase_A_N"/>
    <property type="match status" value="1"/>
</dbReference>
<dbReference type="HOGENOM" id="CLU_005138_6_0_2"/>
<feature type="binding site" evidence="14">
    <location>
        <position position="482"/>
    </location>
    <ligand>
        <name>ATP</name>
        <dbReference type="ChEBI" id="CHEBI:30616"/>
    </ligand>
</feature>
<dbReference type="Pfam" id="PF04679">
    <property type="entry name" value="DNA_ligase_A_C"/>
    <property type="match status" value="1"/>
</dbReference>
<dbReference type="GO" id="GO:0071897">
    <property type="term" value="P:DNA biosynthetic process"/>
    <property type="evidence" value="ECO:0007669"/>
    <property type="project" value="InterPro"/>
</dbReference>
<dbReference type="GO" id="GO:0005524">
    <property type="term" value="F:ATP binding"/>
    <property type="evidence" value="ECO:0007669"/>
    <property type="project" value="UniProtKB-UniRule"/>
</dbReference>
<dbReference type="Gene3D" id="2.40.50.140">
    <property type="entry name" value="Nucleic acid-binding proteins"/>
    <property type="match status" value="1"/>
</dbReference>
<dbReference type="InterPro" id="IPR012310">
    <property type="entry name" value="DNA_ligase_ATP-dep_cent"/>
</dbReference>
<dbReference type="InterPro" id="IPR012309">
    <property type="entry name" value="DNA_ligase_ATP-dep_C"/>
</dbReference>
<keyword evidence="10 14" id="KW-0460">Magnesium</keyword>
<evidence type="ECO:0000256" key="12">
    <source>
        <dbReference type="ARBA" id="ARBA00023204"/>
    </source>
</evidence>
<dbReference type="InterPro" id="IPR012340">
    <property type="entry name" value="NA-bd_OB-fold"/>
</dbReference>
<keyword evidence="6 14" id="KW-0479">Metal-binding</keyword>
<sequence>MQFDDFANHVITIEAESADLEITSLVSKLLTTAGNMDDKTLSIVVRFIKGTVFPAWSSQTLDIGPALLHTTIAQAAGPNVDSADVENRLAEYGEIGAVAASYDLNGQQGLSAFTPSTPDSLTVGHVDKTLRAVASASGDGSESRRRNLLFGLFSQASSSEARVLARLILGEMRIGVGTGTVRDAIISGFIEPAADADKKTLESREDAESVPPASQPEMTNKISGDTSPNTSESVQTKESDPDTSSNVDPSAVVERALQVSNDYGMVATIARNQGQAGLIDISLEVGRPIQAMLAQAADGVDAVDTWDAVAIETKFDGARVQIHTDGESVSLYSRNMEDVTDPLPEIVEFISQKVTVPAILDAEVVAVSDDDDPLAFQEVLRRFRRKYDIDAMRESVNLNVYVFDCLHIDDADLLDIPLRERRERLRELFNTTDALSPFQLTTDPNVIAQARSKALSNGHEGVMLKDPDSTYNPGSRGQHWLKHKPDVETLDLVVTGAEWGEGRRANVFGTFVVSARTTADEQQFNSLGKVATGLTDDQLTTLTEQLRPHVRSEDGQTVMIEPAIVVEVGYEEIQRSPTYDSGFALRFPRVVGIRHDKAISDVDSLSRIKHLTTGESPD</sequence>
<evidence type="ECO:0000313" key="19">
    <source>
        <dbReference type="Proteomes" id="UP000007954"/>
    </source>
</evidence>
<organism evidence="18 19">
    <name type="scientific">Haloquadratum walsbyi (strain DSM 16854 / JCM 12705 / C23)</name>
    <dbReference type="NCBI Taxonomy" id="768065"/>
    <lineage>
        <taxon>Archaea</taxon>
        <taxon>Methanobacteriati</taxon>
        <taxon>Methanobacteriota</taxon>
        <taxon>Stenosarchaea group</taxon>
        <taxon>Halobacteria</taxon>
        <taxon>Halobacteriales</taxon>
        <taxon>Haloferacaceae</taxon>
        <taxon>Haloquadratum</taxon>
    </lineage>
</organism>
<evidence type="ECO:0000259" key="17">
    <source>
        <dbReference type="PROSITE" id="PS50160"/>
    </source>
</evidence>
<dbReference type="CDD" id="cd07972">
    <property type="entry name" value="OBF_DNA_ligase_Arch_LigB"/>
    <property type="match status" value="1"/>
</dbReference>
<keyword evidence="12 14" id="KW-0234">DNA repair</keyword>
<dbReference type="PROSITE" id="PS50160">
    <property type="entry name" value="DNA_LIGASE_A3"/>
    <property type="match status" value="1"/>
</dbReference>
<evidence type="ECO:0000256" key="8">
    <source>
        <dbReference type="ARBA" id="ARBA00022763"/>
    </source>
</evidence>
<dbReference type="HAMAP" id="MF_00407">
    <property type="entry name" value="DNA_ligase"/>
    <property type="match status" value="1"/>
</dbReference>
<proteinExistence type="inferred from homology"/>
<dbReference type="InterPro" id="IPR012308">
    <property type="entry name" value="DNA_ligase_ATP-dep_N"/>
</dbReference>
<feature type="compositionally biased region" description="Polar residues" evidence="16">
    <location>
        <begin position="216"/>
        <end position="234"/>
    </location>
</feature>
<accession>G0LLH9</accession>
<reference evidence="18 19" key="1">
    <citation type="journal article" date="2011" name="PLoS ONE">
        <title>Haloquadratum walsbyi: limited diversity in a global pond.</title>
        <authorList>
            <person name="Dyall-Smith M."/>
            <person name="Pfeiffer F."/>
            <person name="Klee K."/>
            <person name="Palm P."/>
            <person name="Gross K."/>
            <person name="Schuster S.C."/>
            <person name="Rampp M."/>
            <person name="Oesterhelt D."/>
        </authorList>
    </citation>
    <scope>NUCLEOTIDE SEQUENCE [LARGE SCALE GENOMIC DNA]</scope>
    <source>
        <strain evidence="19">DSM 16854 / JCM 12705 / C23</strain>
    </source>
</reference>
<feature type="binding site" evidence="14">
    <location>
        <position position="334"/>
    </location>
    <ligand>
        <name>ATP</name>
        <dbReference type="ChEBI" id="CHEBI:30616"/>
    </ligand>
</feature>
<comment type="function">
    <text evidence="14">DNA ligase that seals nicks in double-stranded DNA during DNA replication, DNA recombination and DNA repair.</text>
</comment>
<keyword evidence="3 14" id="KW-0436">Ligase</keyword>
<evidence type="ECO:0000256" key="7">
    <source>
        <dbReference type="ARBA" id="ARBA00022741"/>
    </source>
</evidence>
<evidence type="ECO:0000313" key="18">
    <source>
        <dbReference type="EMBL" id="CCC40785.1"/>
    </source>
</evidence>
<dbReference type="Pfam" id="PF01068">
    <property type="entry name" value="DNA_ligase_A_M"/>
    <property type="match status" value="1"/>
</dbReference>